<dbReference type="RefSeq" id="WP_230842923.1">
    <property type="nucleotide sequence ID" value="NZ_CP063845.1"/>
</dbReference>
<gene>
    <name evidence="1" type="ORF">ISF26_05555</name>
</gene>
<evidence type="ECO:0000313" key="1">
    <source>
        <dbReference type="EMBL" id="UFP95701.1"/>
    </source>
</evidence>
<sequence length="53" mass="5980">MVERKDEPPKEPMFGFTPFAEQLNGRLAMIGFVLTLIIEAQTGQSLLRWMGLA</sequence>
<proteinExistence type="predicted"/>
<protein>
    <recommendedName>
        <fullName evidence="3">High light inducible protein</fullName>
    </recommendedName>
</protein>
<evidence type="ECO:0008006" key="3">
    <source>
        <dbReference type="Google" id="ProtNLM"/>
    </source>
</evidence>
<dbReference type="SUPFAM" id="SSF103511">
    <property type="entry name" value="Chlorophyll a-b binding protein"/>
    <property type="match status" value="1"/>
</dbReference>
<name>A0ABY3PPT3_9CYAN</name>
<keyword evidence="2" id="KW-1185">Reference proteome</keyword>
<accession>A0ABY3PPT3</accession>
<organism evidence="1 2">
    <name type="scientific">Gloeobacter morelensis MG652769</name>
    <dbReference type="NCBI Taxonomy" id="2781736"/>
    <lineage>
        <taxon>Bacteria</taxon>
        <taxon>Bacillati</taxon>
        <taxon>Cyanobacteriota</taxon>
        <taxon>Cyanophyceae</taxon>
        <taxon>Gloeobacterales</taxon>
        <taxon>Gloeobacteraceae</taxon>
        <taxon>Gloeobacter</taxon>
        <taxon>Gloeobacter morelensis</taxon>
    </lineage>
</organism>
<dbReference type="EMBL" id="CP063845">
    <property type="protein sequence ID" value="UFP95701.1"/>
    <property type="molecule type" value="Genomic_DNA"/>
</dbReference>
<evidence type="ECO:0000313" key="2">
    <source>
        <dbReference type="Proteomes" id="UP001054846"/>
    </source>
</evidence>
<reference evidence="1 2" key="1">
    <citation type="journal article" date="2021" name="Genome Biol. Evol.">
        <title>Complete Genome Sequencing of a Novel Gloeobacter Species from a Waterfall Cave in Mexico.</title>
        <authorList>
            <person name="Saw J.H."/>
            <person name="Cardona T."/>
            <person name="Montejano G."/>
        </authorList>
    </citation>
    <scope>NUCLEOTIDE SEQUENCE [LARGE SCALE GENOMIC DNA]</scope>
    <source>
        <strain evidence="1">MG652769</strain>
    </source>
</reference>
<dbReference type="Proteomes" id="UP001054846">
    <property type="component" value="Chromosome"/>
</dbReference>